<dbReference type="PROSITE" id="PS50937">
    <property type="entry name" value="HTH_MERR_2"/>
    <property type="match status" value="1"/>
</dbReference>
<dbReference type="AlphaFoldDB" id="C7Q144"/>
<dbReference type="eggNOG" id="COG4978">
    <property type="taxonomic scope" value="Bacteria"/>
</dbReference>
<dbReference type="Gene3D" id="1.10.1660.10">
    <property type="match status" value="1"/>
</dbReference>
<dbReference type="Pfam" id="PF13411">
    <property type="entry name" value="MerR_1"/>
    <property type="match status" value="1"/>
</dbReference>
<dbReference type="Pfam" id="PF06445">
    <property type="entry name" value="GyrI-like"/>
    <property type="match status" value="1"/>
</dbReference>
<dbReference type="SMART" id="SM00422">
    <property type="entry name" value="HTH_MERR"/>
    <property type="match status" value="1"/>
</dbReference>
<dbReference type="InterPro" id="IPR009061">
    <property type="entry name" value="DNA-bd_dom_put_sf"/>
</dbReference>
<feature type="domain" description="HTH merR-type" evidence="2">
    <location>
        <begin position="4"/>
        <end position="74"/>
    </location>
</feature>
<protein>
    <submittedName>
        <fullName evidence="3">Transcriptional regulator, MerR family</fullName>
    </submittedName>
</protein>
<evidence type="ECO:0000256" key="1">
    <source>
        <dbReference type="ARBA" id="ARBA00023125"/>
    </source>
</evidence>
<dbReference type="SMART" id="SM00871">
    <property type="entry name" value="AraC_E_bind"/>
    <property type="match status" value="1"/>
</dbReference>
<dbReference type="SUPFAM" id="SSF55136">
    <property type="entry name" value="Probable bacterial effector-binding domain"/>
    <property type="match status" value="1"/>
</dbReference>
<dbReference type="InterPro" id="IPR011256">
    <property type="entry name" value="Reg_factor_effector_dom_sf"/>
</dbReference>
<gene>
    <name evidence="3" type="ordered locus">Caci_2808</name>
</gene>
<evidence type="ECO:0000313" key="3">
    <source>
        <dbReference type="EMBL" id="ACU71719.1"/>
    </source>
</evidence>
<dbReference type="GO" id="GO:0003700">
    <property type="term" value="F:DNA-binding transcription factor activity"/>
    <property type="evidence" value="ECO:0007669"/>
    <property type="project" value="InterPro"/>
</dbReference>
<dbReference type="eggNOG" id="COG0789">
    <property type="taxonomic scope" value="Bacteria"/>
</dbReference>
<dbReference type="KEGG" id="cai:Caci_2808"/>
<dbReference type="EMBL" id="CP001700">
    <property type="protein sequence ID" value="ACU71719.1"/>
    <property type="molecule type" value="Genomic_DNA"/>
</dbReference>
<dbReference type="Proteomes" id="UP000000851">
    <property type="component" value="Chromosome"/>
</dbReference>
<dbReference type="HOGENOM" id="CLU_065103_2_2_11"/>
<dbReference type="Gene3D" id="3.20.80.10">
    <property type="entry name" value="Regulatory factor, effector binding domain"/>
    <property type="match status" value="1"/>
</dbReference>
<dbReference type="InterPro" id="IPR000551">
    <property type="entry name" value="MerR-type_HTH_dom"/>
</dbReference>
<dbReference type="GO" id="GO:0003677">
    <property type="term" value="F:DNA binding"/>
    <property type="evidence" value="ECO:0007669"/>
    <property type="project" value="UniProtKB-KW"/>
</dbReference>
<reference evidence="3 4" key="1">
    <citation type="journal article" date="2009" name="Stand. Genomic Sci.">
        <title>Complete genome sequence of Catenulispora acidiphila type strain (ID 139908).</title>
        <authorList>
            <person name="Copeland A."/>
            <person name="Lapidus A."/>
            <person name="Glavina Del Rio T."/>
            <person name="Nolan M."/>
            <person name="Lucas S."/>
            <person name="Chen F."/>
            <person name="Tice H."/>
            <person name="Cheng J.F."/>
            <person name="Bruce D."/>
            <person name="Goodwin L."/>
            <person name="Pitluck S."/>
            <person name="Mikhailova N."/>
            <person name="Pati A."/>
            <person name="Ivanova N."/>
            <person name="Mavromatis K."/>
            <person name="Chen A."/>
            <person name="Palaniappan K."/>
            <person name="Chain P."/>
            <person name="Land M."/>
            <person name="Hauser L."/>
            <person name="Chang Y.J."/>
            <person name="Jeffries C.D."/>
            <person name="Chertkov O."/>
            <person name="Brettin T."/>
            <person name="Detter J.C."/>
            <person name="Han C."/>
            <person name="Ali Z."/>
            <person name="Tindall B.J."/>
            <person name="Goker M."/>
            <person name="Bristow J."/>
            <person name="Eisen J.A."/>
            <person name="Markowitz V."/>
            <person name="Hugenholtz P."/>
            <person name="Kyrpides N.C."/>
            <person name="Klenk H.P."/>
        </authorList>
    </citation>
    <scope>NUCLEOTIDE SEQUENCE [LARGE SCALE GENOMIC DNA]</scope>
    <source>
        <strain evidence="4">DSM 44928 / JCM 14897 / NBRC 102108 / NRRL B-24433 / ID139908</strain>
    </source>
</reference>
<name>C7Q144_CATAD</name>
<proteinExistence type="predicted"/>
<evidence type="ECO:0000259" key="2">
    <source>
        <dbReference type="PROSITE" id="PS50937"/>
    </source>
</evidence>
<keyword evidence="4" id="KW-1185">Reference proteome</keyword>
<keyword evidence="1" id="KW-0238">DNA-binding</keyword>
<dbReference type="InterPro" id="IPR010499">
    <property type="entry name" value="AraC_E-bd"/>
</dbReference>
<sequence length="276" mass="29429">MSHALTIGDFSKATHLSVRTLRHYHQIGLLEPADVDPDTGYRRYAAVQIPAAQVIRRFRALDMPLDDIHAVLSAPDLRSRDQLIAAHLARMEAGLARTQQAVASLRDLLEHGPAPATIGHRIATATPAAAISAQVGVADVLEWYQGALGELRATLTAQGLRPDGPPGGMFADELFAQEYGRATVFFACHGRIRPMGRVTATTVPAADLATIVHAGPHDEIDRAYGTLAAHVADHEVAVDGPLREYYLVGSGDTADAAAWRTEIGWPVFATGTSAPA</sequence>
<dbReference type="SUPFAM" id="SSF46955">
    <property type="entry name" value="Putative DNA-binding domain"/>
    <property type="match status" value="1"/>
</dbReference>
<dbReference type="InterPro" id="IPR047057">
    <property type="entry name" value="MerR_fam"/>
</dbReference>
<accession>C7Q144</accession>
<dbReference type="InParanoid" id="C7Q144"/>
<dbReference type="RefSeq" id="WP_012787012.1">
    <property type="nucleotide sequence ID" value="NC_013131.1"/>
</dbReference>
<dbReference type="PANTHER" id="PTHR30204">
    <property type="entry name" value="REDOX-CYCLING DRUG-SENSING TRANSCRIPTIONAL ACTIVATOR SOXR"/>
    <property type="match status" value="1"/>
</dbReference>
<dbReference type="STRING" id="479433.Caci_2808"/>
<evidence type="ECO:0000313" key="4">
    <source>
        <dbReference type="Proteomes" id="UP000000851"/>
    </source>
</evidence>
<dbReference type="OrthoDB" id="7849865at2"/>
<organism evidence="3 4">
    <name type="scientific">Catenulispora acidiphila (strain DSM 44928 / JCM 14897 / NBRC 102108 / NRRL B-24433 / ID139908)</name>
    <dbReference type="NCBI Taxonomy" id="479433"/>
    <lineage>
        <taxon>Bacteria</taxon>
        <taxon>Bacillati</taxon>
        <taxon>Actinomycetota</taxon>
        <taxon>Actinomycetes</taxon>
        <taxon>Catenulisporales</taxon>
        <taxon>Catenulisporaceae</taxon>
        <taxon>Catenulispora</taxon>
    </lineage>
</organism>
<dbReference type="CDD" id="cd01107">
    <property type="entry name" value="HTH_BmrR"/>
    <property type="match status" value="1"/>
</dbReference>
<dbReference type="InterPro" id="IPR029442">
    <property type="entry name" value="GyrI-like"/>
</dbReference>
<dbReference type="PANTHER" id="PTHR30204:SF97">
    <property type="entry name" value="MERR FAMILY REGULATORY PROTEIN"/>
    <property type="match status" value="1"/>
</dbReference>